<keyword evidence="6" id="KW-1185">Reference proteome</keyword>
<dbReference type="Proteomes" id="UP001383192">
    <property type="component" value="Unassembled WGS sequence"/>
</dbReference>
<feature type="region of interest" description="Disordered" evidence="3">
    <location>
        <begin position="200"/>
        <end position="224"/>
    </location>
</feature>
<name>A0AAW0CBK3_9AGAR</name>
<proteinExistence type="predicted"/>
<dbReference type="PANTHER" id="PTHR42970:SF1">
    <property type="entry name" value="PECTATE LYASE C-RELATED"/>
    <property type="match status" value="1"/>
</dbReference>
<feature type="region of interest" description="Disordered" evidence="3">
    <location>
        <begin position="815"/>
        <end position="848"/>
    </location>
</feature>
<dbReference type="InterPro" id="IPR013783">
    <property type="entry name" value="Ig-like_fold"/>
</dbReference>
<evidence type="ECO:0000256" key="2">
    <source>
        <dbReference type="ARBA" id="ARBA00023180"/>
    </source>
</evidence>
<dbReference type="Gene3D" id="2.160.20.10">
    <property type="entry name" value="Single-stranded right-handed beta-helix, Pectin lyase-like"/>
    <property type="match status" value="1"/>
</dbReference>
<protein>
    <recommendedName>
        <fullName evidence="7">Pectate lyase</fullName>
    </recommendedName>
</protein>
<feature type="region of interest" description="Disordered" evidence="3">
    <location>
        <begin position="684"/>
        <end position="711"/>
    </location>
</feature>
<evidence type="ECO:0000313" key="6">
    <source>
        <dbReference type="Proteomes" id="UP001383192"/>
    </source>
</evidence>
<evidence type="ECO:0000256" key="4">
    <source>
        <dbReference type="SAM" id="SignalP"/>
    </source>
</evidence>
<evidence type="ECO:0008006" key="7">
    <source>
        <dbReference type="Google" id="ProtNLM"/>
    </source>
</evidence>
<feature type="chain" id="PRO_5043609140" description="Pectate lyase" evidence="4">
    <location>
        <begin position="19"/>
        <end position="866"/>
    </location>
</feature>
<evidence type="ECO:0000256" key="1">
    <source>
        <dbReference type="ARBA" id="ARBA00022723"/>
    </source>
</evidence>
<dbReference type="AlphaFoldDB" id="A0AAW0CBK3"/>
<evidence type="ECO:0000313" key="5">
    <source>
        <dbReference type="EMBL" id="KAK7036722.1"/>
    </source>
</evidence>
<dbReference type="InterPro" id="IPR011050">
    <property type="entry name" value="Pectin_lyase_fold/virulence"/>
</dbReference>
<sequence length="866" mass="92056">MHLPFLASLLWATCLSLALKIQIVPDSAVERRVDGYEYWKVPNGGSSASATFGDTNVQISAIGDTLNGNRYKVLQQAATSFLGEWLIGEGMSTQSTTGNIPLQVTVSGLSAGSHTLLAYHNGWDNLNAVSSINVAINGKTVLSNYAQSVRQDNIWTSSSSYLTFDVSSSSATTTFTFTPTGSASDKRAYLNALEFDVQDINSQPSFPEPPNGDEHADADNGSLTLRFKPTSGAKSYDIYVSTKSETDVQSADKSSSVYRGTTSSTSYALTSVSSLNTYWWRVDTVKGDGSVVPGRVWEFRSRQLAFPGADGFGKYARGGRSGQVLRVTTLDDYIPGGTVIPGSFRWATTEVTGPRVVVFDVGGVITLKARLSITDKYVTIAGQTAPGKGIVFQGEPLGLSGATDVVIRHLRVRPGKISGDTVDGMGMRGSNHAIFDRCSISWTIDESFSSRDAYNITLQRTLISEPLNAAGHKNYPAGTEHGYAGSIGGDSGTFHHNLIAHAEGRSWSMAGGLDYANNFKGSLSIVNNVVYNYGDRVTDGGAHRVDFINNYYKPGPSSTLHYALKAEYEDNFGGTQQYYCSGNEMPGYFTAGSTQVYDGNGAGACWAKVSFSPAPTYQFFLDKPFMPSTVEYQSSTEAYKRVLSDVGANVPSLDDHDKRIIKETYTGTTTYAGSVTGKKGIIDDPNDVGGLESWPTTTRPSWDKDSDNDGVPDWWDGSTGGTGYTPLDGYLNFLAEPHAFVNTGASISIALADLSSGFKNPTFTASASSGSVTVSGSTATYTAGSSPAIARLTVNIKDSEGTTWTRQVGIAVLGSGTPVPSTTAGNTATTSNPSTTTTSQSPTSTGVSPVWGQCGGMKCVHLKTSR</sequence>
<dbReference type="Gene3D" id="2.60.40.10">
    <property type="entry name" value="Immunoglobulins"/>
    <property type="match status" value="1"/>
</dbReference>
<gene>
    <name evidence="5" type="ORF">VNI00_011387</name>
</gene>
<evidence type="ECO:0000256" key="3">
    <source>
        <dbReference type="SAM" id="MobiDB-lite"/>
    </source>
</evidence>
<dbReference type="SUPFAM" id="SSF51126">
    <property type="entry name" value="Pectin lyase-like"/>
    <property type="match status" value="1"/>
</dbReference>
<dbReference type="PANTHER" id="PTHR42970">
    <property type="entry name" value="PECTATE LYASE C-RELATED"/>
    <property type="match status" value="1"/>
</dbReference>
<comment type="caution">
    <text evidence="5">The sequence shown here is derived from an EMBL/GenBank/DDBJ whole genome shotgun (WGS) entry which is preliminary data.</text>
</comment>
<reference evidence="5 6" key="1">
    <citation type="submission" date="2024-01" db="EMBL/GenBank/DDBJ databases">
        <title>A draft genome for a cacao thread blight-causing isolate of Paramarasmius palmivorus.</title>
        <authorList>
            <person name="Baruah I.K."/>
            <person name="Bukari Y."/>
            <person name="Amoako-Attah I."/>
            <person name="Meinhardt L.W."/>
            <person name="Bailey B.A."/>
            <person name="Cohen S.P."/>
        </authorList>
    </citation>
    <scope>NUCLEOTIDE SEQUENCE [LARGE SCALE GENOMIC DNA]</scope>
    <source>
        <strain evidence="5 6">GH-12</strain>
    </source>
</reference>
<feature type="compositionally biased region" description="Low complexity" evidence="3">
    <location>
        <begin position="819"/>
        <end position="848"/>
    </location>
</feature>
<feature type="signal peptide" evidence="4">
    <location>
        <begin position="1"/>
        <end position="18"/>
    </location>
</feature>
<dbReference type="InterPro" id="IPR012334">
    <property type="entry name" value="Pectin_lyas_fold"/>
</dbReference>
<keyword evidence="2" id="KW-0325">Glycoprotein</keyword>
<keyword evidence="4" id="KW-0732">Signal</keyword>
<keyword evidence="1" id="KW-0479">Metal-binding</keyword>
<accession>A0AAW0CBK3</accession>
<dbReference type="GO" id="GO:0046872">
    <property type="term" value="F:metal ion binding"/>
    <property type="evidence" value="ECO:0007669"/>
    <property type="project" value="UniProtKB-KW"/>
</dbReference>
<organism evidence="5 6">
    <name type="scientific">Paramarasmius palmivorus</name>
    <dbReference type="NCBI Taxonomy" id="297713"/>
    <lineage>
        <taxon>Eukaryota</taxon>
        <taxon>Fungi</taxon>
        <taxon>Dikarya</taxon>
        <taxon>Basidiomycota</taxon>
        <taxon>Agaricomycotina</taxon>
        <taxon>Agaricomycetes</taxon>
        <taxon>Agaricomycetidae</taxon>
        <taxon>Agaricales</taxon>
        <taxon>Marasmiineae</taxon>
        <taxon>Marasmiaceae</taxon>
        <taxon>Paramarasmius</taxon>
    </lineage>
</organism>
<dbReference type="InterPro" id="IPR052063">
    <property type="entry name" value="Polysaccharide_Lyase_1"/>
</dbReference>
<dbReference type="EMBL" id="JAYKXP010000049">
    <property type="protein sequence ID" value="KAK7036722.1"/>
    <property type="molecule type" value="Genomic_DNA"/>
</dbReference>